<accession>A0A1Q9C8E6</accession>
<dbReference type="EMBL" id="LSRX01001513">
    <property type="protein sequence ID" value="OLP79199.1"/>
    <property type="molecule type" value="Genomic_DNA"/>
</dbReference>
<feature type="coiled-coil region" evidence="1">
    <location>
        <begin position="456"/>
        <end position="497"/>
    </location>
</feature>
<dbReference type="OrthoDB" id="431058at2759"/>
<dbReference type="AlphaFoldDB" id="A0A1Q9C8E6"/>
<dbReference type="Proteomes" id="UP000186817">
    <property type="component" value="Unassembled WGS sequence"/>
</dbReference>
<reference evidence="2 3" key="1">
    <citation type="submission" date="2016-02" db="EMBL/GenBank/DDBJ databases">
        <title>Genome analysis of coral dinoflagellate symbionts highlights evolutionary adaptations to a symbiotic lifestyle.</title>
        <authorList>
            <person name="Aranda M."/>
            <person name="Li Y."/>
            <person name="Liew Y.J."/>
            <person name="Baumgarten S."/>
            <person name="Simakov O."/>
            <person name="Wilson M."/>
            <person name="Piel J."/>
            <person name="Ashoor H."/>
            <person name="Bougouffa S."/>
            <person name="Bajic V.B."/>
            <person name="Ryu T."/>
            <person name="Ravasi T."/>
            <person name="Bayer T."/>
            <person name="Micklem G."/>
            <person name="Kim H."/>
            <person name="Bhak J."/>
            <person name="Lajeunesse T.C."/>
            <person name="Voolstra C.R."/>
        </authorList>
    </citation>
    <scope>NUCLEOTIDE SEQUENCE [LARGE SCALE GENOMIC DNA]</scope>
    <source>
        <strain evidence="2 3">CCMP2467</strain>
    </source>
</reference>
<proteinExistence type="predicted"/>
<name>A0A1Q9C8E6_SYMMI</name>
<evidence type="ECO:0000313" key="3">
    <source>
        <dbReference type="Proteomes" id="UP000186817"/>
    </source>
</evidence>
<gene>
    <name evidence="2" type="ORF">AK812_SmicGene40544</name>
</gene>
<keyword evidence="3" id="KW-1185">Reference proteome</keyword>
<evidence type="ECO:0000256" key="1">
    <source>
        <dbReference type="SAM" id="Coils"/>
    </source>
</evidence>
<comment type="caution">
    <text evidence="2">The sequence shown here is derived from an EMBL/GenBank/DDBJ whole genome shotgun (WGS) entry which is preliminary data.</text>
</comment>
<keyword evidence="1" id="KW-0175">Coiled coil</keyword>
<evidence type="ECO:0000313" key="2">
    <source>
        <dbReference type="EMBL" id="OLP79199.1"/>
    </source>
</evidence>
<protein>
    <recommendedName>
        <fullName evidence="4">Zinc-ribbon domain-containing protein</fullName>
    </recommendedName>
</protein>
<sequence length="768" mass="82624">MAPSTAAASRELEQLCSLFTSAKLFDGLESLGVQCLSDFIGLVEISKYEACTVNFKEVAFNISLTSLAQDLSRPDGSVAGERFMIPQSDKSRPIDSGKKPGHNDASVEREAAFTSSVAAFQPLLLKTRLVFRGHRTSWLLYVDECAALLFFSFSMIVESPVWSVQRALHKPRCGLALDWQVQSWILPTRRPPAACRVFLGLSVNVALVSVRGFVSFDLKPGYREALSDEKKSVLAAGRLNSGRASKTFKASRALGWVSTGTCGRCGRALLAPLVTRQFTDSCDQLTPALTHCLQSTFSHASEKVVPPRLVRLSPLPTKPTRIYSDASYELLADVPAHLRFVIFAADASSAPDTNGVVVLHSVPSFLPEQDVVSLVSSRLQYVCEASDKRDCLSGIVETTSGCRRGFCFQELQQYSAALRSDSAAARGRALQDGSPACSASSVGPALWLQALMSVEAEELRRQVERHVKERGTLEAELARLRAEVRALVAEVQDLRTVLYAEVPELELKGPLGPLATVNCNRCASATAAFHRGDASRVALNAYCKADPESQGYLDQDGVHTFLEAVFQQHGLTPPLKAHADAMYHRFGPEEDRLEALACLCLADAMLRSVLRMHTEPASVSSRTMPSTQDVSHLGNAGIAPLPYQQAATTCPSCGEPCEADQKFCMSCGTRLPTTVTSQVVDLPTRGTTDGQRRTPALAAELPARQLQPPPVAVRGGGAVAGGTVLDPSRIKRAVVGNSAGMLASSVLNVRSPSVMNKGTGRVVFSTSS</sequence>
<organism evidence="2 3">
    <name type="scientific">Symbiodinium microadriaticum</name>
    <name type="common">Dinoflagellate</name>
    <name type="synonym">Zooxanthella microadriatica</name>
    <dbReference type="NCBI Taxonomy" id="2951"/>
    <lineage>
        <taxon>Eukaryota</taxon>
        <taxon>Sar</taxon>
        <taxon>Alveolata</taxon>
        <taxon>Dinophyceae</taxon>
        <taxon>Suessiales</taxon>
        <taxon>Symbiodiniaceae</taxon>
        <taxon>Symbiodinium</taxon>
    </lineage>
</organism>
<evidence type="ECO:0008006" key="4">
    <source>
        <dbReference type="Google" id="ProtNLM"/>
    </source>
</evidence>